<protein>
    <recommendedName>
        <fullName evidence="1">F5/8 type C domain-containing protein</fullName>
    </recommendedName>
</protein>
<name>A0A4S8MUX2_DENBC</name>
<dbReference type="AlphaFoldDB" id="A0A4S8MUX2"/>
<dbReference type="InterPro" id="IPR008979">
    <property type="entry name" value="Galactose-bd-like_sf"/>
</dbReference>
<sequence>MSSTEVSLITSETTIKVSSTLDKTVGKKHLIDGSPETCWTSQQGLPQWISLTFPSSITPTRVSLTFQGGFVGRKCAVYYKPSASEDQTASIEKESSWVLLTTIYPEDVNRKQSFSLTSASSSNEEKKDLPIRTSQIKLTFEESSDFFGRITVYDLSLEGLEG</sequence>
<dbReference type="Proteomes" id="UP000297245">
    <property type="component" value="Unassembled WGS sequence"/>
</dbReference>
<evidence type="ECO:0000313" key="2">
    <source>
        <dbReference type="EMBL" id="THV07083.1"/>
    </source>
</evidence>
<feature type="domain" description="F5/8 type C" evidence="1">
    <location>
        <begin position="1"/>
        <end position="160"/>
    </location>
</feature>
<dbReference type="InterPro" id="IPR000421">
    <property type="entry name" value="FA58C"/>
</dbReference>
<gene>
    <name evidence="2" type="ORF">K435DRAFT_772806</name>
</gene>
<accession>A0A4S8MUX2</accession>
<dbReference type="SUPFAM" id="SSF49785">
    <property type="entry name" value="Galactose-binding domain-like"/>
    <property type="match status" value="1"/>
</dbReference>
<dbReference type="Gene3D" id="2.60.120.260">
    <property type="entry name" value="Galactose-binding domain-like"/>
    <property type="match status" value="1"/>
</dbReference>
<reference evidence="2 3" key="1">
    <citation type="journal article" date="2019" name="Nat. Ecol. Evol.">
        <title>Megaphylogeny resolves global patterns of mushroom evolution.</title>
        <authorList>
            <person name="Varga T."/>
            <person name="Krizsan K."/>
            <person name="Foldi C."/>
            <person name="Dima B."/>
            <person name="Sanchez-Garcia M."/>
            <person name="Sanchez-Ramirez S."/>
            <person name="Szollosi G.J."/>
            <person name="Szarkandi J.G."/>
            <person name="Papp V."/>
            <person name="Albert L."/>
            <person name="Andreopoulos W."/>
            <person name="Angelini C."/>
            <person name="Antonin V."/>
            <person name="Barry K.W."/>
            <person name="Bougher N.L."/>
            <person name="Buchanan P."/>
            <person name="Buyck B."/>
            <person name="Bense V."/>
            <person name="Catcheside P."/>
            <person name="Chovatia M."/>
            <person name="Cooper J."/>
            <person name="Damon W."/>
            <person name="Desjardin D."/>
            <person name="Finy P."/>
            <person name="Geml J."/>
            <person name="Haridas S."/>
            <person name="Hughes K."/>
            <person name="Justo A."/>
            <person name="Karasinski D."/>
            <person name="Kautmanova I."/>
            <person name="Kiss B."/>
            <person name="Kocsube S."/>
            <person name="Kotiranta H."/>
            <person name="LaButti K.M."/>
            <person name="Lechner B.E."/>
            <person name="Liimatainen K."/>
            <person name="Lipzen A."/>
            <person name="Lukacs Z."/>
            <person name="Mihaltcheva S."/>
            <person name="Morgado L.N."/>
            <person name="Niskanen T."/>
            <person name="Noordeloos M.E."/>
            <person name="Ohm R.A."/>
            <person name="Ortiz-Santana B."/>
            <person name="Ovrebo C."/>
            <person name="Racz N."/>
            <person name="Riley R."/>
            <person name="Savchenko A."/>
            <person name="Shiryaev A."/>
            <person name="Soop K."/>
            <person name="Spirin V."/>
            <person name="Szebenyi C."/>
            <person name="Tomsovsky M."/>
            <person name="Tulloss R.E."/>
            <person name="Uehling J."/>
            <person name="Grigoriev I.V."/>
            <person name="Vagvolgyi C."/>
            <person name="Papp T."/>
            <person name="Martin F.M."/>
            <person name="Miettinen O."/>
            <person name="Hibbett D.S."/>
            <person name="Nagy L.G."/>
        </authorList>
    </citation>
    <scope>NUCLEOTIDE SEQUENCE [LARGE SCALE GENOMIC DNA]</scope>
    <source>
        <strain evidence="2 3">CBS 962.96</strain>
    </source>
</reference>
<evidence type="ECO:0000313" key="3">
    <source>
        <dbReference type="Proteomes" id="UP000297245"/>
    </source>
</evidence>
<dbReference type="EMBL" id="ML179039">
    <property type="protein sequence ID" value="THV07083.1"/>
    <property type="molecule type" value="Genomic_DNA"/>
</dbReference>
<evidence type="ECO:0000259" key="1">
    <source>
        <dbReference type="PROSITE" id="PS50022"/>
    </source>
</evidence>
<proteinExistence type="predicted"/>
<keyword evidence="3" id="KW-1185">Reference proteome</keyword>
<dbReference type="PROSITE" id="PS50022">
    <property type="entry name" value="FA58C_3"/>
    <property type="match status" value="1"/>
</dbReference>
<dbReference type="OrthoDB" id="10052260at2759"/>
<organism evidence="2 3">
    <name type="scientific">Dendrothele bispora (strain CBS 962.96)</name>
    <dbReference type="NCBI Taxonomy" id="1314807"/>
    <lineage>
        <taxon>Eukaryota</taxon>
        <taxon>Fungi</taxon>
        <taxon>Dikarya</taxon>
        <taxon>Basidiomycota</taxon>
        <taxon>Agaricomycotina</taxon>
        <taxon>Agaricomycetes</taxon>
        <taxon>Agaricomycetidae</taxon>
        <taxon>Agaricales</taxon>
        <taxon>Agaricales incertae sedis</taxon>
        <taxon>Dendrothele</taxon>
    </lineage>
</organism>